<reference evidence="4" key="1">
    <citation type="submission" date="2022-09" db="EMBL/GenBank/DDBJ databases">
        <title>Enrichment on poylsaccharides allowed isolation of novel metabolic and taxonomic groups of Haloarchaea.</title>
        <authorList>
            <person name="Sorokin D.Y."/>
            <person name="Elcheninov A.G."/>
            <person name="Khizhniak T.V."/>
            <person name="Kolganova T.V."/>
            <person name="Kublanov I.V."/>
        </authorList>
    </citation>
    <scope>NUCLEOTIDE SEQUENCE</scope>
    <source>
        <strain evidence="4">AArc-xg1-1</strain>
    </source>
</reference>
<dbReference type="EMBL" id="JAOPKA010000031">
    <property type="protein sequence ID" value="MCU4744525.1"/>
    <property type="molecule type" value="Genomic_DNA"/>
</dbReference>
<organism evidence="4 5">
    <name type="scientific">Natronoglomus mannanivorans</name>
    <dbReference type="NCBI Taxonomy" id="2979990"/>
    <lineage>
        <taxon>Archaea</taxon>
        <taxon>Methanobacteriati</taxon>
        <taxon>Methanobacteriota</taxon>
        <taxon>Stenosarchaea group</taxon>
        <taxon>Halobacteria</taxon>
        <taxon>Halobacteriales</taxon>
        <taxon>Natrialbaceae</taxon>
        <taxon>Natronoglomus</taxon>
    </lineage>
</organism>
<dbReference type="AlphaFoldDB" id="A0AAP2Z447"/>
<dbReference type="InterPro" id="IPR007050">
    <property type="entry name" value="HTH_bacterioopsin"/>
</dbReference>
<dbReference type="Proteomes" id="UP001321018">
    <property type="component" value="Unassembled WGS sequence"/>
</dbReference>
<feature type="domain" description="HTH bat-type" evidence="3">
    <location>
        <begin position="35"/>
        <end position="73"/>
    </location>
</feature>
<evidence type="ECO:0000259" key="3">
    <source>
        <dbReference type="Pfam" id="PF04967"/>
    </source>
</evidence>
<proteinExistence type="predicted"/>
<dbReference type="RefSeq" id="WP_338006333.1">
    <property type="nucleotide sequence ID" value="NZ_JAOPKA010000031.1"/>
</dbReference>
<evidence type="ECO:0000313" key="5">
    <source>
        <dbReference type="Proteomes" id="UP001321018"/>
    </source>
</evidence>
<dbReference type="Pfam" id="PF04967">
    <property type="entry name" value="HTH_10"/>
    <property type="match status" value="1"/>
</dbReference>
<keyword evidence="1" id="KW-0805">Transcription regulation</keyword>
<keyword evidence="2" id="KW-0804">Transcription</keyword>
<accession>A0AAP2Z447</accession>
<evidence type="ECO:0000256" key="1">
    <source>
        <dbReference type="ARBA" id="ARBA00023015"/>
    </source>
</evidence>
<evidence type="ECO:0000256" key="2">
    <source>
        <dbReference type="ARBA" id="ARBA00023163"/>
    </source>
</evidence>
<sequence>MVEEAGCPRVRRPLRETSRGCSRHASRVDGAYVLDAGYYDVPPEATLTDVVSALAVTESTCSAVLHRAESPIARWFAESHVDALERDRCAFLIRSVESGSSGVRPSALAGRA</sequence>
<comment type="caution">
    <text evidence="4">The sequence shown here is derived from an EMBL/GenBank/DDBJ whole genome shotgun (WGS) entry which is preliminary data.</text>
</comment>
<gene>
    <name evidence="4" type="ORF">OB960_24445</name>
</gene>
<name>A0AAP2Z447_9EURY</name>
<protein>
    <submittedName>
        <fullName evidence="4">Helix-turn-helix domain-containing protein</fullName>
    </submittedName>
</protein>
<evidence type="ECO:0000313" key="4">
    <source>
        <dbReference type="EMBL" id="MCU4744525.1"/>
    </source>
</evidence>